<dbReference type="OrthoDB" id="28968at2157"/>
<evidence type="ECO:0000256" key="1">
    <source>
        <dbReference type="SAM" id="Phobius"/>
    </source>
</evidence>
<keyword evidence="3" id="KW-1185">Reference proteome</keyword>
<accession>A0A7Z7AW97</accession>
<proteinExistence type="predicted"/>
<dbReference type="AlphaFoldDB" id="A0A7Z7AW97"/>
<dbReference type="RefSeq" id="WP_091709698.1">
    <property type="nucleotide sequence ID" value="NZ_FNCA01000004.1"/>
</dbReference>
<dbReference type="PROSITE" id="PS51257">
    <property type="entry name" value="PROKAR_LIPOPROTEIN"/>
    <property type="match status" value="1"/>
</dbReference>
<feature type="transmembrane region" description="Helical" evidence="1">
    <location>
        <begin position="7"/>
        <end position="27"/>
    </location>
</feature>
<reference evidence="2 3" key="1">
    <citation type="submission" date="2016-10" db="EMBL/GenBank/DDBJ databases">
        <authorList>
            <person name="Varghese N."/>
            <person name="Submissions S."/>
        </authorList>
    </citation>
    <scope>NUCLEOTIDE SEQUENCE [LARGE SCALE GENOMIC DNA]</scope>
    <source>
        <strain evidence="2 3">PL 12/M</strain>
    </source>
</reference>
<gene>
    <name evidence="2" type="ORF">SAMN04488589_1328</name>
</gene>
<keyword evidence="1" id="KW-0472">Membrane</keyword>
<keyword evidence="1" id="KW-0812">Transmembrane</keyword>
<evidence type="ECO:0000313" key="2">
    <source>
        <dbReference type="EMBL" id="SDF78996.1"/>
    </source>
</evidence>
<sequence length="158" mass="17227">MKSNNTFVGIIVLITIILVTIATFSLGCAEPPVIPDNDSVIIEDNNSEYVYGDANVESIQILTLESFPVQIRVIATGYLPDGCTSINEKTVSYDEKTKSFTVHITTSRPADAMCTQALVPFEESIALDVYGLEKGTYKVDVNGVTDEFELQVDNIPQG</sequence>
<comment type="caution">
    <text evidence="2">The sequence shown here is derived from an EMBL/GenBank/DDBJ whole genome shotgun (WGS) entry which is preliminary data.</text>
</comment>
<dbReference type="EMBL" id="FNCA01000004">
    <property type="protein sequence ID" value="SDF78996.1"/>
    <property type="molecule type" value="Genomic_DNA"/>
</dbReference>
<organism evidence="2 3">
    <name type="scientific">Methanolobus vulcani</name>
    <dbReference type="NCBI Taxonomy" id="38026"/>
    <lineage>
        <taxon>Archaea</taxon>
        <taxon>Methanobacteriati</taxon>
        <taxon>Methanobacteriota</taxon>
        <taxon>Stenosarchaea group</taxon>
        <taxon>Methanomicrobia</taxon>
        <taxon>Methanosarcinales</taxon>
        <taxon>Methanosarcinaceae</taxon>
        <taxon>Methanolobus</taxon>
    </lineage>
</organism>
<keyword evidence="1" id="KW-1133">Transmembrane helix</keyword>
<name>A0A7Z7AW97_9EURY</name>
<evidence type="ECO:0000313" key="3">
    <source>
        <dbReference type="Proteomes" id="UP000199259"/>
    </source>
</evidence>
<protein>
    <submittedName>
        <fullName evidence="2">Inhibitor of cysteine peptidase</fullName>
    </submittedName>
</protein>
<dbReference type="Proteomes" id="UP000199259">
    <property type="component" value="Unassembled WGS sequence"/>
</dbReference>